<evidence type="ECO:0000313" key="14">
    <source>
        <dbReference type="EMBL" id="KAH3863409.1"/>
    </source>
</evidence>
<evidence type="ECO:0000256" key="9">
    <source>
        <dbReference type="ARBA" id="ARBA00023224"/>
    </source>
</evidence>
<evidence type="ECO:0000256" key="10">
    <source>
        <dbReference type="ARBA" id="ARBA00025478"/>
    </source>
</evidence>
<feature type="transmembrane region" description="Helical" evidence="12">
    <location>
        <begin position="262"/>
        <end position="285"/>
    </location>
</feature>
<evidence type="ECO:0000256" key="3">
    <source>
        <dbReference type="ARBA" id="ARBA00022989"/>
    </source>
</evidence>
<keyword evidence="2 11" id="KW-0812">Transmembrane</keyword>
<dbReference type="PROSITE" id="PS50262">
    <property type="entry name" value="G_PROTEIN_RECEP_F1_2"/>
    <property type="match status" value="1"/>
</dbReference>
<keyword evidence="8" id="KW-0325">Glycoprotein</keyword>
<dbReference type="PRINTS" id="PR01570">
    <property type="entry name" value="NPFFRECEPTOR"/>
</dbReference>
<keyword evidence="7 11" id="KW-0675">Receptor</keyword>
<evidence type="ECO:0000256" key="7">
    <source>
        <dbReference type="ARBA" id="ARBA00023170"/>
    </source>
</evidence>
<dbReference type="SUPFAM" id="SSF81321">
    <property type="entry name" value="Family A G protein-coupled receptor-like"/>
    <property type="match status" value="1"/>
</dbReference>
<comment type="similarity">
    <text evidence="11">Belongs to the G-protein coupled receptor 1 family.</text>
</comment>
<gene>
    <name evidence="14" type="ORF">DPMN_026396</name>
</gene>
<dbReference type="InterPro" id="IPR017452">
    <property type="entry name" value="GPCR_Rhodpsn_7TM"/>
</dbReference>
<dbReference type="PRINTS" id="PR00237">
    <property type="entry name" value="GPCRRHODOPSN"/>
</dbReference>
<comment type="caution">
    <text evidence="14">The sequence shown here is derived from an EMBL/GenBank/DDBJ whole genome shotgun (WGS) entry which is preliminary data.</text>
</comment>
<organism evidence="14 15">
    <name type="scientific">Dreissena polymorpha</name>
    <name type="common">Zebra mussel</name>
    <name type="synonym">Mytilus polymorpha</name>
    <dbReference type="NCBI Taxonomy" id="45954"/>
    <lineage>
        <taxon>Eukaryota</taxon>
        <taxon>Metazoa</taxon>
        <taxon>Spiralia</taxon>
        <taxon>Lophotrochozoa</taxon>
        <taxon>Mollusca</taxon>
        <taxon>Bivalvia</taxon>
        <taxon>Autobranchia</taxon>
        <taxon>Heteroconchia</taxon>
        <taxon>Euheterodonta</taxon>
        <taxon>Imparidentia</taxon>
        <taxon>Neoheterodontei</taxon>
        <taxon>Myida</taxon>
        <taxon>Dreissenoidea</taxon>
        <taxon>Dreissenidae</taxon>
        <taxon>Dreissena</taxon>
    </lineage>
</organism>
<evidence type="ECO:0000259" key="13">
    <source>
        <dbReference type="PROSITE" id="PS50262"/>
    </source>
</evidence>
<dbReference type="Gene3D" id="1.20.1070.10">
    <property type="entry name" value="Rhodopsin 7-helix transmembrane proteins"/>
    <property type="match status" value="1"/>
</dbReference>
<evidence type="ECO:0000313" key="15">
    <source>
        <dbReference type="Proteomes" id="UP000828390"/>
    </source>
</evidence>
<keyword evidence="3 12" id="KW-1133">Transmembrane helix</keyword>
<dbReference type="PROSITE" id="PS00237">
    <property type="entry name" value="G_PROTEIN_RECEP_F1_1"/>
    <property type="match status" value="1"/>
</dbReference>
<sequence length="396" mass="45538">MDLEVDTKWLNHSNTTRNSDSLANTTYISDNGLIPDIRQPMYMILLYSIAYGLIFLFALFGNLVVIVVVCRTRRLHTLINFFIVNLAFADMLVAVFCLPITLLDSLYNGWRYGAFLCKATPYLQGVSVCASVNFLAAIALDRFLAICYTLEHKMTWRIGKTIACLIWTFSLFIMLPWAIFYKLKTEPIRTQLFHFCEQVWPVDNGASVFLLVVFMACYVVPLILIMICYFMIAIRVSTRNAPGISRYNNVIQKSKVKVIKMLVLIVFLFAFSWLPLYVIFLIFSFNPPPEKSSTADAMVNILTPIAQWLAISNSCMNPIIYCYYSKTIRTRTVALFACSDSIELQRRQSRFSSTKLMSVDYSNGQLTLRLNKRRFETIKFVHPTNGNYDCESTFYD</sequence>
<name>A0A9D4LT52_DREPO</name>
<feature type="transmembrane region" description="Helical" evidence="12">
    <location>
        <begin position="161"/>
        <end position="180"/>
    </location>
</feature>
<dbReference type="CDD" id="cd14993">
    <property type="entry name" value="7tmA_CCKR-like"/>
    <property type="match status" value="1"/>
</dbReference>
<dbReference type="EMBL" id="JAIWYP010000002">
    <property type="protein sequence ID" value="KAH3863409.1"/>
    <property type="molecule type" value="Genomic_DNA"/>
</dbReference>
<feature type="transmembrane region" description="Helical" evidence="12">
    <location>
        <begin position="81"/>
        <end position="102"/>
    </location>
</feature>
<feature type="transmembrane region" description="Helical" evidence="12">
    <location>
        <begin position="44"/>
        <end position="69"/>
    </location>
</feature>
<dbReference type="SMART" id="SM01381">
    <property type="entry name" value="7TM_GPCR_Srsx"/>
    <property type="match status" value="1"/>
</dbReference>
<evidence type="ECO:0000256" key="8">
    <source>
        <dbReference type="ARBA" id="ARBA00023180"/>
    </source>
</evidence>
<comment type="subcellular location">
    <subcellularLocation>
        <location evidence="1">Membrane</location>
        <topology evidence="1">Multi-pass membrane protein</topology>
    </subcellularLocation>
</comment>
<evidence type="ECO:0000256" key="11">
    <source>
        <dbReference type="RuleBase" id="RU000688"/>
    </source>
</evidence>
<proteinExistence type="inferred from homology"/>
<evidence type="ECO:0000256" key="6">
    <source>
        <dbReference type="ARBA" id="ARBA00023157"/>
    </source>
</evidence>
<keyword evidence="9 11" id="KW-0807">Transducer</keyword>
<dbReference type="GO" id="GO:0005886">
    <property type="term" value="C:plasma membrane"/>
    <property type="evidence" value="ECO:0007669"/>
    <property type="project" value="TreeGrafter"/>
</dbReference>
<keyword evidence="15" id="KW-1185">Reference proteome</keyword>
<feature type="transmembrane region" description="Helical" evidence="12">
    <location>
        <begin position="305"/>
        <end position="324"/>
    </location>
</feature>
<evidence type="ECO:0000256" key="2">
    <source>
        <dbReference type="ARBA" id="ARBA00022692"/>
    </source>
</evidence>
<dbReference type="Proteomes" id="UP000828390">
    <property type="component" value="Unassembled WGS sequence"/>
</dbReference>
<keyword evidence="6" id="KW-1015">Disulfide bond</keyword>
<feature type="transmembrane region" description="Helical" evidence="12">
    <location>
        <begin position="208"/>
        <end position="232"/>
    </location>
</feature>
<dbReference type="GO" id="GO:0008188">
    <property type="term" value="F:neuropeptide receptor activity"/>
    <property type="evidence" value="ECO:0007669"/>
    <property type="project" value="InterPro"/>
</dbReference>
<protein>
    <recommendedName>
        <fullName evidence="13">G-protein coupled receptors family 1 profile domain-containing protein</fullName>
    </recommendedName>
</protein>
<feature type="domain" description="G-protein coupled receptors family 1 profile" evidence="13">
    <location>
        <begin position="61"/>
        <end position="321"/>
    </location>
</feature>
<keyword evidence="4 11" id="KW-0297">G-protein coupled receptor</keyword>
<reference evidence="14" key="2">
    <citation type="submission" date="2020-11" db="EMBL/GenBank/DDBJ databases">
        <authorList>
            <person name="McCartney M.A."/>
            <person name="Auch B."/>
            <person name="Kono T."/>
            <person name="Mallez S."/>
            <person name="Becker A."/>
            <person name="Gohl D.M."/>
            <person name="Silverstein K.A.T."/>
            <person name="Koren S."/>
            <person name="Bechman K.B."/>
            <person name="Herman A."/>
            <person name="Abrahante J.E."/>
            <person name="Garbe J."/>
        </authorList>
    </citation>
    <scope>NUCLEOTIDE SEQUENCE</scope>
    <source>
        <strain evidence="14">Duluth1</strain>
        <tissue evidence="14">Whole animal</tissue>
    </source>
</reference>
<dbReference type="PANTHER" id="PTHR45695">
    <property type="entry name" value="LEUCOKININ RECEPTOR-RELATED"/>
    <property type="match status" value="1"/>
</dbReference>
<evidence type="ECO:0000256" key="4">
    <source>
        <dbReference type="ARBA" id="ARBA00023040"/>
    </source>
</evidence>
<keyword evidence="5 12" id="KW-0472">Membrane</keyword>
<evidence type="ECO:0000256" key="5">
    <source>
        <dbReference type="ARBA" id="ARBA00023136"/>
    </source>
</evidence>
<dbReference type="InterPro" id="IPR005395">
    <property type="entry name" value="NPFF_rcpt"/>
</dbReference>
<dbReference type="InterPro" id="IPR000276">
    <property type="entry name" value="GPCR_Rhodpsn"/>
</dbReference>
<dbReference type="AlphaFoldDB" id="A0A9D4LT52"/>
<dbReference type="Pfam" id="PF00001">
    <property type="entry name" value="7tm_1"/>
    <property type="match status" value="1"/>
</dbReference>
<evidence type="ECO:0000256" key="12">
    <source>
        <dbReference type="SAM" id="Phobius"/>
    </source>
</evidence>
<comment type="function">
    <text evidence="10">Receptor for NPAF (A-18-F-amide) and NPFF (F-8-F-amide) neuropeptides, also known as morphine-modulating peptides. Can also be activated by a variety of naturally occurring or synthetic FMRF-amide like ligands. This receptor mediates its action by association with G proteins that activate a phosphatidylinositol-calcium second messenger system.</text>
</comment>
<accession>A0A9D4LT52</accession>
<feature type="transmembrane region" description="Helical" evidence="12">
    <location>
        <begin position="122"/>
        <end position="140"/>
    </location>
</feature>
<dbReference type="PANTHER" id="PTHR45695:SF9">
    <property type="entry name" value="LEUCOKININ RECEPTOR"/>
    <property type="match status" value="1"/>
</dbReference>
<reference evidence="14" key="1">
    <citation type="journal article" date="2019" name="bioRxiv">
        <title>The Genome of the Zebra Mussel, Dreissena polymorpha: A Resource for Invasive Species Research.</title>
        <authorList>
            <person name="McCartney M.A."/>
            <person name="Auch B."/>
            <person name="Kono T."/>
            <person name="Mallez S."/>
            <person name="Zhang Y."/>
            <person name="Obille A."/>
            <person name="Becker A."/>
            <person name="Abrahante J.E."/>
            <person name="Garbe J."/>
            <person name="Badalamenti J.P."/>
            <person name="Herman A."/>
            <person name="Mangelson H."/>
            <person name="Liachko I."/>
            <person name="Sullivan S."/>
            <person name="Sone E.D."/>
            <person name="Koren S."/>
            <person name="Silverstein K.A.T."/>
            <person name="Beckman K.B."/>
            <person name="Gohl D.M."/>
        </authorList>
    </citation>
    <scope>NUCLEOTIDE SEQUENCE</scope>
    <source>
        <strain evidence="14">Duluth1</strain>
        <tissue evidence="14">Whole animal</tissue>
    </source>
</reference>
<evidence type="ECO:0000256" key="1">
    <source>
        <dbReference type="ARBA" id="ARBA00004141"/>
    </source>
</evidence>